<evidence type="ECO:0000259" key="11">
    <source>
        <dbReference type="PROSITE" id="PS51161"/>
    </source>
</evidence>
<evidence type="ECO:0000256" key="9">
    <source>
        <dbReference type="PROSITE-ProRule" id="PRU00492"/>
    </source>
</evidence>
<dbReference type="Pfam" id="PF02867">
    <property type="entry name" value="Ribonuc_red_lgC"/>
    <property type="match status" value="1"/>
</dbReference>
<keyword evidence="5 9" id="KW-0067">ATP-binding</keyword>
<keyword evidence="6 10" id="KW-0560">Oxidoreductase</keyword>
<dbReference type="PRINTS" id="PR01183">
    <property type="entry name" value="RIBORDTASEM1"/>
</dbReference>
<protein>
    <recommendedName>
        <fullName evidence="2 10">Ribonucleoside-diphosphate reductase</fullName>
        <ecNumber evidence="2 10">1.17.4.1</ecNumber>
    </recommendedName>
</protein>
<dbReference type="GO" id="GO:0005971">
    <property type="term" value="C:ribonucleoside-diphosphate reductase complex"/>
    <property type="evidence" value="ECO:0007669"/>
    <property type="project" value="TreeGrafter"/>
</dbReference>
<keyword evidence="7 10" id="KW-0215">Deoxyribonucleotide synthesis</keyword>
<dbReference type="GO" id="GO:0005524">
    <property type="term" value="F:ATP binding"/>
    <property type="evidence" value="ECO:0007669"/>
    <property type="project" value="UniProtKB-UniRule"/>
</dbReference>
<dbReference type="CDD" id="cd01679">
    <property type="entry name" value="RNR_I"/>
    <property type="match status" value="1"/>
</dbReference>
<dbReference type="InterPro" id="IPR005144">
    <property type="entry name" value="ATP-cone_dom"/>
</dbReference>
<dbReference type="STRING" id="483937.AMQ84_27735"/>
<dbReference type="EMBL" id="LN831776">
    <property type="protein sequence ID" value="CQR51996.1"/>
    <property type="molecule type" value="Genomic_DNA"/>
</dbReference>
<dbReference type="InterPro" id="IPR039718">
    <property type="entry name" value="Rrm1"/>
</dbReference>
<dbReference type="PANTHER" id="PTHR11573">
    <property type="entry name" value="RIBONUCLEOSIDE-DIPHOSPHATE REDUCTASE LARGE CHAIN"/>
    <property type="match status" value="1"/>
</dbReference>
<organism evidence="12 13">
    <name type="scientific">Paenibacillus riograndensis SBR5</name>
    <dbReference type="NCBI Taxonomy" id="1073571"/>
    <lineage>
        <taxon>Bacteria</taxon>
        <taxon>Bacillati</taxon>
        <taxon>Bacillota</taxon>
        <taxon>Bacilli</taxon>
        <taxon>Bacillales</taxon>
        <taxon>Paenibacillaceae</taxon>
        <taxon>Paenibacillus</taxon>
        <taxon>Paenibacillus sonchi group</taxon>
    </lineage>
</organism>
<dbReference type="AlphaFoldDB" id="A0A0E3WG71"/>
<keyword evidence="4 9" id="KW-0547">Nucleotide-binding</keyword>
<accession>A0A0E3WG71</accession>
<reference evidence="13" key="1">
    <citation type="submission" date="2015-03" db="EMBL/GenBank/DDBJ databases">
        <authorList>
            <person name="Wibberg D."/>
        </authorList>
    </citation>
    <scope>NUCLEOTIDE SEQUENCE [LARGE SCALE GENOMIC DNA]</scope>
</reference>
<dbReference type="PANTHER" id="PTHR11573:SF6">
    <property type="entry name" value="RIBONUCLEOSIDE-DIPHOSPHATE REDUCTASE LARGE SUBUNIT"/>
    <property type="match status" value="1"/>
</dbReference>
<gene>
    <name evidence="12" type="ORF">PRIO_0590</name>
</gene>
<evidence type="ECO:0000313" key="12">
    <source>
        <dbReference type="EMBL" id="CQR51996.1"/>
    </source>
</evidence>
<dbReference type="SUPFAM" id="SSF48168">
    <property type="entry name" value="R1 subunit of ribonucleotide reductase, N-terminal domain"/>
    <property type="match status" value="1"/>
</dbReference>
<dbReference type="PATRIC" id="fig|1073571.4.peg.606"/>
<dbReference type="InterPro" id="IPR000788">
    <property type="entry name" value="RNR_lg_C"/>
</dbReference>
<feature type="domain" description="ATP-cone" evidence="11">
    <location>
        <begin position="30"/>
        <end position="121"/>
    </location>
</feature>
<evidence type="ECO:0000313" key="13">
    <source>
        <dbReference type="Proteomes" id="UP000033163"/>
    </source>
</evidence>
<name>A0A0E3WG71_9BACL</name>
<comment type="function">
    <text evidence="10">Provides the precursors necessary for DNA synthesis. Catalyzes the biosynthesis of deoxyribonucleotides from the corresponding ribonucleotides.</text>
</comment>
<keyword evidence="3" id="KW-0021">Allosteric enzyme</keyword>
<evidence type="ECO:0000256" key="1">
    <source>
        <dbReference type="ARBA" id="ARBA00010406"/>
    </source>
</evidence>
<dbReference type="GO" id="GO:0009263">
    <property type="term" value="P:deoxyribonucleotide biosynthetic process"/>
    <property type="evidence" value="ECO:0007669"/>
    <property type="project" value="UniProtKB-KW"/>
</dbReference>
<dbReference type="FunFam" id="3.20.70.20:FF:000014">
    <property type="entry name" value="Ribonucleoside-diphosphate reductase"/>
    <property type="match status" value="1"/>
</dbReference>
<evidence type="ECO:0000256" key="8">
    <source>
        <dbReference type="ARBA" id="ARBA00047754"/>
    </source>
</evidence>
<dbReference type="HOGENOM" id="CLU_000404_4_1_9"/>
<dbReference type="InterPro" id="IPR008926">
    <property type="entry name" value="RNR_R1-su_N"/>
</dbReference>
<dbReference type="Gene3D" id="3.20.70.20">
    <property type="match status" value="1"/>
</dbReference>
<dbReference type="UniPathway" id="UPA00326"/>
<evidence type="ECO:0000256" key="10">
    <source>
        <dbReference type="RuleBase" id="RU003410"/>
    </source>
</evidence>
<dbReference type="GO" id="GO:0004748">
    <property type="term" value="F:ribonucleoside-diphosphate reductase activity, thioredoxin disulfide as acceptor"/>
    <property type="evidence" value="ECO:0007669"/>
    <property type="project" value="UniProtKB-EC"/>
</dbReference>
<dbReference type="EC" id="1.17.4.1" evidence="2 10"/>
<dbReference type="SUPFAM" id="SSF51998">
    <property type="entry name" value="PFL-like glycyl radical enzymes"/>
    <property type="match status" value="1"/>
</dbReference>
<dbReference type="PROSITE" id="PS51161">
    <property type="entry name" value="ATP_CONE"/>
    <property type="match status" value="1"/>
</dbReference>
<evidence type="ECO:0000256" key="2">
    <source>
        <dbReference type="ARBA" id="ARBA00012274"/>
    </source>
</evidence>
<evidence type="ECO:0000256" key="7">
    <source>
        <dbReference type="ARBA" id="ARBA00023116"/>
    </source>
</evidence>
<dbReference type="InterPro" id="IPR013346">
    <property type="entry name" value="NrdE_NrdA_C"/>
</dbReference>
<comment type="catalytic activity">
    <reaction evidence="8 10">
        <text>a 2'-deoxyribonucleoside 5'-diphosphate + [thioredoxin]-disulfide + H2O = a ribonucleoside 5'-diphosphate + [thioredoxin]-dithiol</text>
        <dbReference type="Rhea" id="RHEA:23252"/>
        <dbReference type="Rhea" id="RHEA-COMP:10698"/>
        <dbReference type="Rhea" id="RHEA-COMP:10700"/>
        <dbReference type="ChEBI" id="CHEBI:15377"/>
        <dbReference type="ChEBI" id="CHEBI:29950"/>
        <dbReference type="ChEBI" id="CHEBI:50058"/>
        <dbReference type="ChEBI" id="CHEBI:57930"/>
        <dbReference type="ChEBI" id="CHEBI:73316"/>
        <dbReference type="EC" id="1.17.4.1"/>
    </reaction>
</comment>
<evidence type="ECO:0000256" key="5">
    <source>
        <dbReference type="ARBA" id="ARBA00022840"/>
    </source>
</evidence>
<dbReference type="InterPro" id="IPR013509">
    <property type="entry name" value="RNR_lsu_N"/>
</dbReference>
<evidence type="ECO:0000256" key="3">
    <source>
        <dbReference type="ARBA" id="ARBA00022533"/>
    </source>
</evidence>
<evidence type="ECO:0000256" key="4">
    <source>
        <dbReference type="ARBA" id="ARBA00022741"/>
    </source>
</evidence>
<dbReference type="NCBIfam" id="NF006665">
    <property type="entry name" value="PRK09209.1"/>
    <property type="match status" value="1"/>
</dbReference>
<dbReference type="Proteomes" id="UP000033163">
    <property type="component" value="Chromosome I"/>
</dbReference>
<comment type="similarity">
    <text evidence="1 10">Belongs to the ribonucleoside diphosphate reductase large chain family.</text>
</comment>
<dbReference type="Pfam" id="PF00317">
    <property type="entry name" value="Ribonuc_red_lgN"/>
    <property type="match status" value="1"/>
</dbReference>
<proteinExistence type="inferred from homology"/>
<evidence type="ECO:0000256" key="6">
    <source>
        <dbReference type="ARBA" id="ARBA00023002"/>
    </source>
</evidence>
<dbReference type="KEGG" id="pri:PRIO_0590"/>
<sequence length="804" mass="91385">MRAPLCAYILQFLILKIKPKNERMYELMPQLVVKPDNRQLAFDEIRLSVYADRILKGLDHLSKETLLRGVQSKLRREEVSGEEISNAFTMSALELVTKEEPDWKFAAARSLLTSLYKKAAVNRRYKAYPDEPYGELYPLITDLVKKGIYREELLSHYTKEQIEELGGCIDYTRDLLFDYIGLLTLSDRYLAHDFDGRVMELPQERYMIIAMFLMHTEPEEKRLELVKEAYWAMSNIYMTAATPTMSNAGKKVAGQLSSCFIDTVDDSLEGIFDSNTDVARLSKMGGGIGVYLGKVRARGSDIRGHKNTSSGVIPWIRQLNNTAVSVDQLGTRKGAVAVYLDVFHKDILAFLDLKLNNGDERMRAHDVFHGVCLPDLFMEAVEARGHWNLFCPHEVKKVMGWKDAKGRALGLEDFYDEQLGQGSFREKYAEATANLELSRITVPAIDIMKRIMKSQLETGTPYMFYRDTVNRSNPNRHQGMVFSSNLCTEIMQNQSATVIESEELVTKDGQTRIVISKVPGDFVVCNLNSIHLARAIPAGVLERLVPIQVRMLDNVIDINNIEVLQAQYTNSQYRAVGLGTFGLHHLLALEGIRWESDEAVEYNNHLYEHINYLVVRSSMELAREKGRYPKFAGSDWETGAYFTSRGYTSGEQEGKYVTTEQWRELQEQVAADGVRNAWMFAIAPNGSTSIIAGSTASIDPLYELLSYEEKTTYKIANPAPDLSEKTIWYYKTAFLIDQNWSIRMASARQRHVDQGQSFNLYVTPDIKATDFLNLHLNAWKGGLKSTYYVRSRALTIEECESCAS</sequence>
<dbReference type="NCBIfam" id="TIGR02506">
    <property type="entry name" value="NrdE_NrdA"/>
    <property type="match status" value="1"/>
</dbReference>